<sequence>MGSLSSLHTNSEGFIKPTKPSNNKIHKLFISKIAHEHQSPWPLLDATIIAKSTYRVCIWKPSHGLQRTASATIFLDFTECSNHESIK</sequence>
<keyword evidence="3" id="KW-1185">Reference proteome</keyword>
<feature type="region of interest" description="Disordered" evidence="1">
    <location>
        <begin position="1"/>
        <end position="21"/>
    </location>
</feature>
<dbReference type="Proteomes" id="UP000249300">
    <property type="component" value="Chromosome 1"/>
</dbReference>
<evidence type="ECO:0000256" key="1">
    <source>
        <dbReference type="SAM" id="MobiDB-lite"/>
    </source>
</evidence>
<dbReference type="KEGG" id="pcre:NCTC12858_00648"/>
<protein>
    <submittedName>
        <fullName evidence="2">Uncharacterized protein</fullName>
    </submittedName>
</protein>
<dbReference type="EMBL" id="LS483447">
    <property type="protein sequence ID" value="SQH72817.1"/>
    <property type="molecule type" value="Genomic_DNA"/>
</dbReference>
<reference evidence="2 3" key="1">
    <citation type="submission" date="2018-06" db="EMBL/GenBank/DDBJ databases">
        <authorList>
            <consortium name="Pathogen Informatics"/>
            <person name="Doyle S."/>
        </authorList>
    </citation>
    <scope>NUCLEOTIDE SEQUENCE [LARGE SCALE GENOMIC DNA]</scope>
    <source>
        <strain evidence="2 3">NCTC12858</strain>
    </source>
</reference>
<dbReference type="AlphaFoldDB" id="A0A2X4PY50"/>
<name>A0A2X4PY50_9PORP</name>
<proteinExistence type="predicted"/>
<evidence type="ECO:0000313" key="2">
    <source>
        <dbReference type="EMBL" id="SQH72817.1"/>
    </source>
</evidence>
<feature type="compositionally biased region" description="Polar residues" evidence="1">
    <location>
        <begin position="1"/>
        <end position="12"/>
    </location>
</feature>
<organism evidence="2 3">
    <name type="scientific">Porphyromonas crevioricanis</name>
    <dbReference type="NCBI Taxonomy" id="393921"/>
    <lineage>
        <taxon>Bacteria</taxon>
        <taxon>Pseudomonadati</taxon>
        <taxon>Bacteroidota</taxon>
        <taxon>Bacteroidia</taxon>
        <taxon>Bacteroidales</taxon>
        <taxon>Porphyromonadaceae</taxon>
        <taxon>Porphyromonas</taxon>
    </lineage>
</organism>
<gene>
    <name evidence="2" type="ORF">NCTC12858_00648</name>
</gene>
<evidence type="ECO:0000313" key="3">
    <source>
        <dbReference type="Proteomes" id="UP000249300"/>
    </source>
</evidence>
<accession>A0A2X4PY50</accession>